<dbReference type="Proteomes" id="UP000003299">
    <property type="component" value="Unassembled WGS sequence"/>
</dbReference>
<dbReference type="EMBL" id="AEQV01000017">
    <property type="protein sequence ID" value="EGD10868.1"/>
    <property type="molecule type" value="Genomic_DNA"/>
</dbReference>
<reference evidence="1 2" key="1">
    <citation type="journal article" date="2011" name="BMC Genomics">
        <title>Comparative genomics reveals diversity among xanthomonads infecting tomato and pepper.</title>
        <authorList>
            <person name="Potnis N."/>
            <person name="Krasileva K."/>
            <person name="Chow V."/>
            <person name="Almeida N.F."/>
            <person name="Patil P.B."/>
            <person name="Ryan R.P."/>
            <person name="Sharlach M."/>
            <person name="Behlau F."/>
            <person name="Dow J.M."/>
            <person name="Momol M.T."/>
            <person name="White F.F."/>
            <person name="Preston J.F."/>
            <person name="Vinatzer B.A."/>
            <person name="Koebnik R."/>
            <person name="Setubal J.C."/>
            <person name="Norman D.J."/>
            <person name="Staskawicz B.J."/>
            <person name="Jones J.B."/>
        </authorList>
    </citation>
    <scope>NUCLEOTIDE SEQUENCE [LARGE SCALE GENOMIC DNA]</scope>
    <source>
        <strain evidence="1 2">ATCC 35937</strain>
    </source>
</reference>
<gene>
    <name evidence="1" type="ORF">XVE_0778</name>
</gene>
<comment type="caution">
    <text evidence="1">The sequence shown here is derived from an EMBL/GenBank/DDBJ whole genome shotgun (WGS) entry which is preliminary data.</text>
</comment>
<sequence>MRDGGQFGQIRQCGAAAYDALQMRNHTLHTALPTDPG</sequence>
<dbReference type="AlphaFoldDB" id="F0B9M4"/>
<organism evidence="1 2">
    <name type="scientific">Xanthomonas vesicatoria ATCC 35937</name>
    <dbReference type="NCBI Taxonomy" id="925775"/>
    <lineage>
        <taxon>Bacteria</taxon>
        <taxon>Pseudomonadati</taxon>
        <taxon>Pseudomonadota</taxon>
        <taxon>Gammaproteobacteria</taxon>
        <taxon>Lysobacterales</taxon>
        <taxon>Lysobacteraceae</taxon>
        <taxon>Xanthomonas</taxon>
    </lineage>
</organism>
<name>F0B9M4_9XANT</name>
<evidence type="ECO:0000313" key="2">
    <source>
        <dbReference type="Proteomes" id="UP000003299"/>
    </source>
</evidence>
<accession>F0B9M4</accession>
<proteinExistence type="predicted"/>
<protein>
    <submittedName>
        <fullName evidence="1">Uncharacterized protein</fullName>
    </submittedName>
</protein>
<evidence type="ECO:0000313" key="1">
    <source>
        <dbReference type="EMBL" id="EGD10868.1"/>
    </source>
</evidence>